<evidence type="ECO:0000313" key="3">
    <source>
        <dbReference type="Proteomes" id="UP001430193"/>
    </source>
</evidence>
<keyword evidence="1" id="KW-0732">Signal</keyword>
<dbReference type="EMBL" id="JADIKF010000039">
    <property type="protein sequence ID" value="MBM7130329.1"/>
    <property type="molecule type" value="Genomic_DNA"/>
</dbReference>
<name>A0ABS2KGN4_9GAMM</name>
<keyword evidence="3" id="KW-1185">Reference proteome</keyword>
<gene>
    <name evidence="2" type="ORF">ISS99_12380</name>
</gene>
<feature type="chain" id="PRO_5047368006" description="Secreted protein" evidence="1">
    <location>
        <begin position="26"/>
        <end position="251"/>
    </location>
</feature>
<dbReference type="Proteomes" id="UP001430193">
    <property type="component" value="Unassembled WGS sequence"/>
</dbReference>
<comment type="caution">
    <text evidence="2">The sequence shown here is derived from an EMBL/GenBank/DDBJ whole genome shotgun (WGS) entry which is preliminary data.</text>
</comment>
<organism evidence="2 3">
    <name type="scientific">Dyella mobilis</name>
    <dbReference type="NCBI Taxonomy" id="1849582"/>
    <lineage>
        <taxon>Bacteria</taxon>
        <taxon>Pseudomonadati</taxon>
        <taxon>Pseudomonadota</taxon>
        <taxon>Gammaproteobacteria</taxon>
        <taxon>Lysobacterales</taxon>
        <taxon>Rhodanobacteraceae</taxon>
        <taxon>Dyella</taxon>
    </lineage>
</organism>
<proteinExistence type="predicted"/>
<dbReference type="RefSeq" id="WP_204631925.1">
    <property type="nucleotide sequence ID" value="NZ_BSOC01000002.1"/>
</dbReference>
<feature type="signal peptide" evidence="1">
    <location>
        <begin position="1"/>
        <end position="25"/>
    </location>
</feature>
<evidence type="ECO:0000313" key="2">
    <source>
        <dbReference type="EMBL" id="MBM7130329.1"/>
    </source>
</evidence>
<reference evidence="2" key="1">
    <citation type="submission" date="2020-10" db="EMBL/GenBank/DDBJ databases">
        <title>Phylogeny of dyella-like bacteria.</title>
        <authorList>
            <person name="Fu J."/>
        </authorList>
    </citation>
    <scope>NUCLEOTIDE SEQUENCE</scope>
    <source>
        <strain evidence="2">DHON07</strain>
    </source>
</reference>
<evidence type="ECO:0000256" key="1">
    <source>
        <dbReference type="SAM" id="SignalP"/>
    </source>
</evidence>
<evidence type="ECO:0008006" key="4">
    <source>
        <dbReference type="Google" id="ProtNLM"/>
    </source>
</evidence>
<protein>
    <recommendedName>
        <fullName evidence="4">Secreted protein</fullName>
    </recommendedName>
</protein>
<accession>A0ABS2KGN4</accession>
<sequence>MGLATKKLFFAATLAAMLVAGTAGAVSPQSSDAPNYFTKHFSTDALADAVKSAVTDAHLAPVSFHHIVVHTRDQVTTSGQGSPTTYTVTMMLEDAGQGLIRRTQAVQSHEGNTVTRFDLTYRGYFPFLSQSIPASANALPPVIETRKVMRFDTHVDGHFSFVYLFGPSGQATFADPGQVICDSGKSYAAAQVSPAIQGQALELNCQTIDNNGITTGKTRFAYLEKYGVALMLHTQNPESSLDSAIVDFTVE</sequence>